<dbReference type="PANTHER" id="PTHR21109">
    <property type="entry name" value="MITOCHONDRIAL 28S RIBOSOMAL PROTEIN S21"/>
    <property type="match status" value="1"/>
</dbReference>
<evidence type="ECO:0000313" key="7">
    <source>
        <dbReference type="EMBL" id="AJE02355.1"/>
    </source>
</evidence>
<evidence type="ECO:0000256" key="3">
    <source>
        <dbReference type="ARBA" id="ARBA00023274"/>
    </source>
</evidence>
<evidence type="ECO:0000256" key="1">
    <source>
        <dbReference type="ARBA" id="ARBA00006640"/>
    </source>
</evidence>
<gene>
    <name evidence="5" type="primary">rpsU</name>
    <name evidence="7" type="ORF">GPICK_02250</name>
</gene>
<dbReference type="HAMAP" id="MF_00358">
    <property type="entry name" value="Ribosomal_bS21"/>
    <property type="match status" value="1"/>
</dbReference>
<dbReference type="InterPro" id="IPR001911">
    <property type="entry name" value="Ribosomal_bS21"/>
</dbReference>
<dbReference type="InterPro" id="IPR038380">
    <property type="entry name" value="Ribosomal_bS21_sf"/>
</dbReference>
<evidence type="ECO:0000256" key="5">
    <source>
        <dbReference type="HAMAP-Rule" id="MF_00358"/>
    </source>
</evidence>
<name>A0A0B5BCU5_9BACT</name>
<dbReference type="Proteomes" id="UP000057609">
    <property type="component" value="Chromosome"/>
</dbReference>
<protein>
    <recommendedName>
        <fullName evidence="4 5">Small ribosomal subunit protein bS21</fullName>
    </recommendedName>
</protein>
<dbReference type="OrthoDB" id="9799244at2"/>
<evidence type="ECO:0000256" key="2">
    <source>
        <dbReference type="ARBA" id="ARBA00022980"/>
    </source>
</evidence>
<keyword evidence="2 5" id="KW-0689">Ribosomal protein</keyword>
<evidence type="ECO:0000313" key="8">
    <source>
        <dbReference type="Proteomes" id="UP000057609"/>
    </source>
</evidence>
<proteinExistence type="inferred from homology"/>
<accession>A0A0B5BCU5</accession>
<organism evidence="7 8">
    <name type="scientific">Geobacter pickeringii</name>
    <dbReference type="NCBI Taxonomy" id="345632"/>
    <lineage>
        <taxon>Bacteria</taxon>
        <taxon>Pseudomonadati</taxon>
        <taxon>Thermodesulfobacteriota</taxon>
        <taxon>Desulfuromonadia</taxon>
        <taxon>Geobacterales</taxon>
        <taxon>Geobacteraceae</taxon>
        <taxon>Geobacter</taxon>
    </lineage>
</organism>
<dbReference type="GO" id="GO:0003735">
    <property type="term" value="F:structural constituent of ribosome"/>
    <property type="evidence" value="ECO:0007669"/>
    <property type="project" value="InterPro"/>
</dbReference>
<dbReference type="GO" id="GO:0005840">
    <property type="term" value="C:ribosome"/>
    <property type="evidence" value="ECO:0007669"/>
    <property type="project" value="UniProtKB-KW"/>
</dbReference>
<dbReference type="AlphaFoldDB" id="A0A0B5BCU5"/>
<evidence type="ECO:0000256" key="4">
    <source>
        <dbReference type="ARBA" id="ARBA00035135"/>
    </source>
</evidence>
<dbReference type="STRING" id="345632.GPICK_02250"/>
<dbReference type="GO" id="GO:0006412">
    <property type="term" value="P:translation"/>
    <property type="evidence" value="ECO:0007669"/>
    <property type="project" value="UniProtKB-UniRule"/>
</dbReference>
<dbReference type="RefSeq" id="WP_039740157.1">
    <property type="nucleotide sequence ID" value="NZ_CP009788.1"/>
</dbReference>
<reference evidence="7 8" key="1">
    <citation type="journal article" date="2015" name="Genome Announc.">
        <title>Complete Genome of Geobacter pickeringii G13T, a Metal-Reducing Isolate from Sedimentary Kaolin Deposits.</title>
        <authorList>
            <person name="Badalamenti J.P."/>
            <person name="Bond D.R."/>
        </authorList>
    </citation>
    <scope>NUCLEOTIDE SEQUENCE [LARGE SCALE GENOMIC DNA]</scope>
    <source>
        <strain evidence="7 8">G13</strain>
    </source>
</reference>
<dbReference type="Pfam" id="PF01165">
    <property type="entry name" value="Ribosomal_S21"/>
    <property type="match status" value="1"/>
</dbReference>
<dbReference type="GO" id="GO:1990904">
    <property type="term" value="C:ribonucleoprotein complex"/>
    <property type="evidence" value="ECO:0007669"/>
    <property type="project" value="UniProtKB-KW"/>
</dbReference>
<keyword evidence="8" id="KW-1185">Reference proteome</keyword>
<dbReference type="Gene3D" id="1.20.5.1150">
    <property type="entry name" value="Ribosomal protein S8"/>
    <property type="match status" value="1"/>
</dbReference>
<evidence type="ECO:0000256" key="6">
    <source>
        <dbReference type="RuleBase" id="RU000667"/>
    </source>
</evidence>
<dbReference type="PRINTS" id="PR00976">
    <property type="entry name" value="RIBOSOMALS21"/>
</dbReference>
<dbReference type="HOGENOM" id="CLU_159258_1_2_7"/>
<sequence>MPGVKVKETEPFELALKKFKKQCEKAGILSEVRKREHYEKPSIKRKKKAIAARKRAMKKQRKMME</sequence>
<dbReference type="PANTHER" id="PTHR21109:SF22">
    <property type="entry name" value="SMALL RIBOSOMAL SUBUNIT PROTEIN BS21"/>
    <property type="match status" value="1"/>
</dbReference>
<dbReference type="KEGG" id="gpi:GPICK_02250"/>
<comment type="similarity">
    <text evidence="1 5 6">Belongs to the bacterial ribosomal protein bS21 family.</text>
</comment>
<dbReference type="EMBL" id="CP009788">
    <property type="protein sequence ID" value="AJE02355.1"/>
    <property type="molecule type" value="Genomic_DNA"/>
</dbReference>
<dbReference type="NCBIfam" id="TIGR00030">
    <property type="entry name" value="S21p"/>
    <property type="match status" value="1"/>
</dbReference>
<keyword evidence="3 5" id="KW-0687">Ribonucleoprotein</keyword>